<keyword evidence="10" id="KW-1185">Reference proteome</keyword>
<evidence type="ECO:0000256" key="8">
    <source>
        <dbReference type="SAM" id="SignalP"/>
    </source>
</evidence>
<dbReference type="GO" id="GO:0017172">
    <property type="term" value="F:cysteine dioxygenase activity"/>
    <property type="evidence" value="ECO:0007669"/>
    <property type="project" value="UniProtKB-EC"/>
</dbReference>
<gene>
    <name evidence="9" type="ORF">L3X38_044819</name>
</gene>
<dbReference type="EC" id="1.13.11.20" evidence="3"/>
<evidence type="ECO:0000256" key="5">
    <source>
        <dbReference type="ARBA" id="ARBA00023002"/>
    </source>
</evidence>
<organism evidence="9 10">
    <name type="scientific">Prunus dulcis</name>
    <name type="common">Almond</name>
    <name type="synonym">Amygdalus dulcis</name>
    <dbReference type="NCBI Taxonomy" id="3755"/>
    <lineage>
        <taxon>Eukaryota</taxon>
        <taxon>Viridiplantae</taxon>
        <taxon>Streptophyta</taxon>
        <taxon>Embryophyta</taxon>
        <taxon>Tracheophyta</taxon>
        <taxon>Spermatophyta</taxon>
        <taxon>Magnoliopsida</taxon>
        <taxon>eudicotyledons</taxon>
        <taxon>Gunneridae</taxon>
        <taxon>Pentapetalae</taxon>
        <taxon>rosids</taxon>
        <taxon>fabids</taxon>
        <taxon>Rosales</taxon>
        <taxon>Rosaceae</taxon>
        <taxon>Amygdaloideae</taxon>
        <taxon>Amygdaleae</taxon>
        <taxon>Prunus</taxon>
    </lineage>
</organism>
<dbReference type="Proteomes" id="UP001054821">
    <property type="component" value="Chromosome 8"/>
</dbReference>
<evidence type="ECO:0000256" key="4">
    <source>
        <dbReference type="ARBA" id="ARBA00022723"/>
    </source>
</evidence>
<dbReference type="GO" id="GO:0046872">
    <property type="term" value="F:metal ion binding"/>
    <property type="evidence" value="ECO:0007669"/>
    <property type="project" value="UniProtKB-KW"/>
</dbReference>
<keyword evidence="8" id="KW-0732">Signal</keyword>
<proteinExistence type="inferred from homology"/>
<dbReference type="Pfam" id="PF07847">
    <property type="entry name" value="PCO_ADO"/>
    <property type="match status" value="1"/>
</dbReference>
<name>A0AAD4V0G5_PRUDU</name>
<evidence type="ECO:0000256" key="7">
    <source>
        <dbReference type="ARBA" id="ARBA00024284"/>
    </source>
</evidence>
<keyword evidence="5" id="KW-0560">Oxidoreductase</keyword>
<dbReference type="InterPro" id="IPR012864">
    <property type="entry name" value="PCO/ADO"/>
</dbReference>
<evidence type="ECO:0000256" key="6">
    <source>
        <dbReference type="ARBA" id="ARBA00023004"/>
    </source>
</evidence>
<evidence type="ECO:0000313" key="9">
    <source>
        <dbReference type="EMBL" id="KAI5315643.1"/>
    </source>
</evidence>
<sequence>MGGVCIILLVTPCAVLDILTPSYREDAGRKYTYYRNYPYTAFGNYMNRIKIDDGKEEEYAWLAETEPDNL</sequence>
<dbReference type="EMBL" id="JAJFAZ020000008">
    <property type="protein sequence ID" value="KAI5315643.1"/>
    <property type="molecule type" value="Genomic_DNA"/>
</dbReference>
<evidence type="ECO:0000313" key="10">
    <source>
        <dbReference type="Proteomes" id="UP001054821"/>
    </source>
</evidence>
<evidence type="ECO:0000256" key="1">
    <source>
        <dbReference type="ARBA" id="ARBA00001954"/>
    </source>
</evidence>
<keyword evidence="6" id="KW-0408">Iron</keyword>
<comment type="cofactor">
    <cofactor evidence="1">
        <name>Fe(2+)</name>
        <dbReference type="ChEBI" id="CHEBI:29033"/>
    </cofactor>
</comment>
<evidence type="ECO:0000256" key="2">
    <source>
        <dbReference type="ARBA" id="ARBA00006622"/>
    </source>
</evidence>
<comment type="caution">
    <text evidence="9">The sequence shown here is derived from an EMBL/GenBank/DDBJ whole genome shotgun (WGS) entry which is preliminary data.</text>
</comment>
<feature type="signal peptide" evidence="8">
    <location>
        <begin position="1"/>
        <end position="17"/>
    </location>
</feature>
<keyword evidence="4" id="KW-0479">Metal-binding</keyword>
<comment type="similarity">
    <text evidence="2">Belongs to the cysteine dioxygenase family.</text>
</comment>
<evidence type="ECO:0000256" key="3">
    <source>
        <dbReference type="ARBA" id="ARBA00013133"/>
    </source>
</evidence>
<accession>A0AAD4V0G5</accession>
<reference evidence="9 10" key="1">
    <citation type="journal article" date="2022" name="G3 (Bethesda)">
        <title>Whole-genome sequence and methylome profiling of the almond [Prunus dulcis (Mill.) D.A. Webb] cultivar 'Nonpareil'.</title>
        <authorList>
            <person name="D'Amico-Willman K.M."/>
            <person name="Ouma W.Z."/>
            <person name="Meulia T."/>
            <person name="Sideli G.M."/>
            <person name="Gradziel T.M."/>
            <person name="Fresnedo-Ramirez J."/>
        </authorList>
    </citation>
    <scope>NUCLEOTIDE SEQUENCE [LARGE SCALE GENOMIC DNA]</scope>
    <source>
        <strain evidence="9">Clone GOH B32 T37-40</strain>
    </source>
</reference>
<protein>
    <recommendedName>
        <fullName evidence="3">cysteine dioxygenase</fullName>
        <ecNumber evidence="3">1.13.11.20</ecNumber>
    </recommendedName>
</protein>
<comment type="catalytic activity">
    <reaction evidence="7">
        <text>L-cysteine + O2 = 3-sulfino-L-alanine + H(+)</text>
        <dbReference type="Rhea" id="RHEA:20441"/>
        <dbReference type="ChEBI" id="CHEBI:15378"/>
        <dbReference type="ChEBI" id="CHEBI:15379"/>
        <dbReference type="ChEBI" id="CHEBI:35235"/>
        <dbReference type="ChEBI" id="CHEBI:61085"/>
        <dbReference type="EC" id="1.13.11.20"/>
    </reaction>
    <physiologicalReaction direction="left-to-right" evidence="7">
        <dbReference type="Rhea" id="RHEA:20442"/>
    </physiologicalReaction>
</comment>
<feature type="chain" id="PRO_5042257759" description="cysteine dioxygenase" evidence="8">
    <location>
        <begin position="18"/>
        <end position="70"/>
    </location>
</feature>
<dbReference type="AlphaFoldDB" id="A0AAD4V0G5"/>